<dbReference type="PANTHER" id="PTHR35008">
    <property type="entry name" value="BLL4482 PROTEIN-RELATED"/>
    <property type="match status" value="1"/>
</dbReference>
<name>A0ABY1PSA8_9BACT</name>
<sequence>MNNLKLFTGAFNPTARLRLRVYRLQSQPRSIFELASVLAIAAALTTSMLTSPGIAADVDGVPSEFPAGVLGETVRLGEALVNTTSEHPLSKPFIGNSLNCTSCHLDGGRHPEAASFIGVASAYPAFSPRENKVITLEDRILNCFIRSQNGKRPPNGSPVPVAIATYITWLSTGAPLKMNPAKSLGPNHLKMMDVDRYTPDLSRGASLYEDRCADCHGDDGLGNDEGPPVWGESSFNDGAGLSKLAKMASWLKVAMPLDDTDLTEQESVDIAAFVNSHRRPHFPAELAPAELAPAKHATTTKDSASPH</sequence>
<keyword evidence="2 4" id="KW-0479">Metal-binding</keyword>
<accession>A0ABY1PSA8</accession>
<dbReference type="InterPro" id="IPR036909">
    <property type="entry name" value="Cyt_c-like_dom_sf"/>
</dbReference>
<dbReference type="Pfam" id="PF21342">
    <property type="entry name" value="SoxA-TsdA_cyt-c"/>
    <property type="match status" value="1"/>
</dbReference>
<evidence type="ECO:0000256" key="3">
    <source>
        <dbReference type="ARBA" id="ARBA00023004"/>
    </source>
</evidence>
<keyword evidence="8" id="KW-1185">Reference proteome</keyword>
<keyword evidence="3 4" id="KW-0408">Iron</keyword>
<evidence type="ECO:0000256" key="2">
    <source>
        <dbReference type="ARBA" id="ARBA00022723"/>
    </source>
</evidence>
<dbReference type="InterPro" id="IPR051459">
    <property type="entry name" value="Cytochrome_c-type_DH"/>
</dbReference>
<dbReference type="Gene3D" id="1.10.760.10">
    <property type="entry name" value="Cytochrome c-like domain"/>
    <property type="match status" value="2"/>
</dbReference>
<dbReference type="Pfam" id="PF13442">
    <property type="entry name" value="Cytochrome_CBB3"/>
    <property type="match status" value="1"/>
</dbReference>
<evidence type="ECO:0000259" key="6">
    <source>
        <dbReference type="PROSITE" id="PS51007"/>
    </source>
</evidence>
<protein>
    <submittedName>
        <fullName evidence="7">Thiosulfate dehydrogenase</fullName>
    </submittedName>
</protein>
<evidence type="ECO:0000256" key="4">
    <source>
        <dbReference type="PROSITE-ProRule" id="PRU00433"/>
    </source>
</evidence>
<evidence type="ECO:0000313" key="7">
    <source>
        <dbReference type="EMBL" id="SMP44464.1"/>
    </source>
</evidence>
<dbReference type="PROSITE" id="PS51007">
    <property type="entry name" value="CYTC"/>
    <property type="match status" value="2"/>
</dbReference>
<dbReference type="PANTHER" id="PTHR35008:SF4">
    <property type="entry name" value="BLL4482 PROTEIN"/>
    <property type="match status" value="1"/>
</dbReference>
<dbReference type="EMBL" id="FXUG01000001">
    <property type="protein sequence ID" value="SMP44464.1"/>
    <property type="molecule type" value="Genomic_DNA"/>
</dbReference>
<dbReference type="Proteomes" id="UP001158067">
    <property type="component" value="Unassembled WGS sequence"/>
</dbReference>
<gene>
    <name evidence="7" type="ORF">SAMN06265222_1011144</name>
</gene>
<feature type="domain" description="Cytochrome c" evidence="6">
    <location>
        <begin position="199"/>
        <end position="278"/>
    </location>
</feature>
<organism evidence="7 8">
    <name type="scientific">Neorhodopirellula lusitana</name>
    <dbReference type="NCBI Taxonomy" id="445327"/>
    <lineage>
        <taxon>Bacteria</taxon>
        <taxon>Pseudomonadati</taxon>
        <taxon>Planctomycetota</taxon>
        <taxon>Planctomycetia</taxon>
        <taxon>Pirellulales</taxon>
        <taxon>Pirellulaceae</taxon>
        <taxon>Neorhodopirellula</taxon>
    </lineage>
</organism>
<keyword evidence="1 4" id="KW-0349">Heme</keyword>
<feature type="region of interest" description="Disordered" evidence="5">
    <location>
        <begin position="286"/>
        <end position="307"/>
    </location>
</feature>
<dbReference type="SUPFAM" id="SSF46626">
    <property type="entry name" value="Cytochrome c"/>
    <property type="match status" value="2"/>
</dbReference>
<evidence type="ECO:0000313" key="8">
    <source>
        <dbReference type="Proteomes" id="UP001158067"/>
    </source>
</evidence>
<feature type="domain" description="Cytochrome c" evidence="6">
    <location>
        <begin position="72"/>
        <end position="202"/>
    </location>
</feature>
<evidence type="ECO:0000256" key="5">
    <source>
        <dbReference type="SAM" id="MobiDB-lite"/>
    </source>
</evidence>
<evidence type="ECO:0000256" key="1">
    <source>
        <dbReference type="ARBA" id="ARBA00022617"/>
    </source>
</evidence>
<dbReference type="InterPro" id="IPR009056">
    <property type="entry name" value="Cyt_c-like_dom"/>
</dbReference>
<proteinExistence type="predicted"/>
<comment type="caution">
    <text evidence="7">The sequence shown here is derived from an EMBL/GenBank/DDBJ whole genome shotgun (WGS) entry which is preliminary data.</text>
</comment>
<reference evidence="7 8" key="1">
    <citation type="submission" date="2017-05" db="EMBL/GenBank/DDBJ databases">
        <authorList>
            <person name="Varghese N."/>
            <person name="Submissions S."/>
        </authorList>
    </citation>
    <scope>NUCLEOTIDE SEQUENCE [LARGE SCALE GENOMIC DNA]</scope>
    <source>
        <strain evidence="7 8">DSM 25457</strain>
    </source>
</reference>